<dbReference type="InterPro" id="IPR037038">
    <property type="entry name" value="HepT-like_sf"/>
</dbReference>
<comment type="similarity">
    <text evidence="4">Belongs to the HepT RNase toxin family.</text>
</comment>
<organism evidence="5 6">
    <name type="scientific">Moorella mulderi DSM 14980</name>
    <dbReference type="NCBI Taxonomy" id="1122241"/>
    <lineage>
        <taxon>Bacteria</taxon>
        <taxon>Bacillati</taxon>
        <taxon>Bacillota</taxon>
        <taxon>Clostridia</taxon>
        <taxon>Neomoorellales</taxon>
        <taxon>Neomoorellaceae</taxon>
        <taxon>Neomoorella</taxon>
    </lineage>
</organism>
<sequence length="140" mass="16193">MVDIEVIRHRLALLSEYIADLEAEKEIGLKDFLADKRLRRYVERTLHLAVESCIDIASHIISDEGLREPRDNKDIFAVLGEAGYLPEELAKKLMKMAQFRNIIVHDYARLDAEIIWGILKRDHGDLKHFMLTIKKLLGIS</sequence>
<keyword evidence="3" id="KW-0378">Hydrolase</keyword>
<dbReference type="Gene3D" id="1.20.120.580">
    <property type="entry name" value="bsu32300-like"/>
    <property type="match status" value="1"/>
</dbReference>
<dbReference type="Proteomes" id="UP000075670">
    <property type="component" value="Unassembled WGS sequence"/>
</dbReference>
<dbReference type="RefSeq" id="WP_062280542.1">
    <property type="nucleotide sequence ID" value="NZ_LTBC01000001.1"/>
</dbReference>
<keyword evidence="1" id="KW-1277">Toxin-antitoxin system</keyword>
<evidence type="ECO:0000313" key="5">
    <source>
        <dbReference type="EMBL" id="KYH33555.1"/>
    </source>
</evidence>
<dbReference type="PANTHER" id="PTHR33397">
    <property type="entry name" value="UPF0331 PROTEIN YUTE"/>
    <property type="match status" value="1"/>
</dbReference>
<evidence type="ECO:0000256" key="1">
    <source>
        <dbReference type="ARBA" id="ARBA00022649"/>
    </source>
</evidence>
<dbReference type="Pfam" id="PF01934">
    <property type="entry name" value="HepT-like"/>
    <property type="match status" value="1"/>
</dbReference>
<gene>
    <name evidence="5" type="ORF">MOMUL_02610</name>
</gene>
<proteinExistence type="inferred from homology"/>
<comment type="caution">
    <text evidence="5">The sequence shown here is derived from an EMBL/GenBank/DDBJ whole genome shotgun (WGS) entry which is preliminary data.</text>
</comment>
<dbReference type="InterPro" id="IPR052379">
    <property type="entry name" value="Type_VII_TA_RNase"/>
</dbReference>
<dbReference type="InterPro" id="IPR008201">
    <property type="entry name" value="HepT-like"/>
</dbReference>
<name>A0A151B0V9_9FIRM</name>
<evidence type="ECO:0000313" key="6">
    <source>
        <dbReference type="Proteomes" id="UP000075670"/>
    </source>
</evidence>
<evidence type="ECO:0008006" key="7">
    <source>
        <dbReference type="Google" id="ProtNLM"/>
    </source>
</evidence>
<keyword evidence="6" id="KW-1185">Reference proteome</keyword>
<evidence type="ECO:0000256" key="2">
    <source>
        <dbReference type="ARBA" id="ARBA00022722"/>
    </source>
</evidence>
<dbReference type="SUPFAM" id="SSF81593">
    <property type="entry name" value="Nucleotidyltransferase substrate binding subunit/domain"/>
    <property type="match status" value="1"/>
</dbReference>
<dbReference type="PATRIC" id="fig|1122241.3.peg.283"/>
<dbReference type="GO" id="GO:0004540">
    <property type="term" value="F:RNA nuclease activity"/>
    <property type="evidence" value="ECO:0007669"/>
    <property type="project" value="InterPro"/>
</dbReference>
<dbReference type="GO" id="GO:0016787">
    <property type="term" value="F:hydrolase activity"/>
    <property type="evidence" value="ECO:0007669"/>
    <property type="project" value="UniProtKB-KW"/>
</dbReference>
<keyword evidence="2" id="KW-0540">Nuclease</keyword>
<reference evidence="5 6" key="1">
    <citation type="submission" date="2016-02" db="EMBL/GenBank/DDBJ databases">
        <title>Genome sequence of Moorella mulderi DSM 14980.</title>
        <authorList>
            <person name="Poehlein A."/>
            <person name="Daniel R."/>
        </authorList>
    </citation>
    <scope>NUCLEOTIDE SEQUENCE [LARGE SCALE GENOMIC DNA]</scope>
    <source>
        <strain evidence="5 6">DSM 14980</strain>
    </source>
</reference>
<protein>
    <recommendedName>
        <fullName evidence="7">DUF86 domain-containing protein</fullName>
    </recommendedName>
</protein>
<dbReference type="PANTHER" id="PTHR33397:SF5">
    <property type="entry name" value="RNASE YUTE-RELATED"/>
    <property type="match status" value="1"/>
</dbReference>
<dbReference type="GO" id="GO:0110001">
    <property type="term" value="C:toxin-antitoxin complex"/>
    <property type="evidence" value="ECO:0007669"/>
    <property type="project" value="InterPro"/>
</dbReference>
<evidence type="ECO:0000256" key="4">
    <source>
        <dbReference type="ARBA" id="ARBA00024207"/>
    </source>
</evidence>
<accession>A0A151B0V9</accession>
<dbReference type="OrthoDB" id="9796612at2"/>
<dbReference type="NCBIfam" id="NF047751">
    <property type="entry name" value="HepT_toxin"/>
    <property type="match status" value="1"/>
</dbReference>
<evidence type="ECO:0000256" key="3">
    <source>
        <dbReference type="ARBA" id="ARBA00022801"/>
    </source>
</evidence>
<dbReference type="EMBL" id="LTBC01000001">
    <property type="protein sequence ID" value="KYH33555.1"/>
    <property type="molecule type" value="Genomic_DNA"/>
</dbReference>
<dbReference type="AlphaFoldDB" id="A0A151B0V9"/>